<comment type="pathway">
    <text evidence="7">Protein modification; lipoprotein biosynthesis (diacylglyceryl transfer).</text>
</comment>
<organism evidence="8 9">
    <name type="scientific">Sumerlaea chitinivorans</name>
    <dbReference type="NCBI Taxonomy" id="2250252"/>
    <lineage>
        <taxon>Bacteria</taxon>
        <taxon>Candidatus Sumerlaeota</taxon>
        <taxon>Candidatus Sumerlaeia</taxon>
        <taxon>Candidatus Sumerlaeales</taxon>
        <taxon>Candidatus Sumerlaeaceae</taxon>
        <taxon>Candidatus Sumerlaea</taxon>
    </lineage>
</organism>
<dbReference type="EC" id="2.5.1.145" evidence="7"/>
<feature type="transmembrane region" description="Helical" evidence="7">
    <location>
        <begin position="79"/>
        <end position="103"/>
    </location>
</feature>
<reference evidence="8 9" key="1">
    <citation type="submission" date="2018-05" db="EMBL/GenBank/DDBJ databases">
        <title>A metagenomic window into the 2 km-deep terrestrial subsurface aquifer revealed taxonomically and functionally diverse microbial community comprising novel uncultured bacterial lineages.</title>
        <authorList>
            <person name="Kadnikov V.V."/>
            <person name="Mardanov A.V."/>
            <person name="Beletsky A.V."/>
            <person name="Banks D."/>
            <person name="Pimenov N.V."/>
            <person name="Frank Y.A."/>
            <person name="Karnachuk O.V."/>
            <person name="Ravin N.V."/>
        </authorList>
    </citation>
    <scope>NUCLEOTIDE SEQUENCE [LARGE SCALE GENOMIC DNA]</scope>
    <source>
        <strain evidence="8">BY</strain>
    </source>
</reference>
<dbReference type="Proteomes" id="UP000262583">
    <property type="component" value="Chromosome"/>
</dbReference>
<evidence type="ECO:0000256" key="2">
    <source>
        <dbReference type="ARBA" id="ARBA00022475"/>
    </source>
</evidence>
<name>A0A2Z4Y537_SUMC1</name>
<evidence type="ECO:0000256" key="7">
    <source>
        <dbReference type="HAMAP-Rule" id="MF_01147"/>
    </source>
</evidence>
<comment type="function">
    <text evidence="7">Catalyzes the transfer of the diacylglyceryl group from phosphatidylglycerol to the sulfhydryl group of the N-terminal cysteine of a prolipoprotein, the first step in the formation of mature lipoproteins.</text>
</comment>
<dbReference type="KEGG" id="schv:BRCON_1221"/>
<dbReference type="PANTHER" id="PTHR30589:SF0">
    <property type="entry name" value="PHOSPHATIDYLGLYCEROL--PROLIPOPROTEIN DIACYLGLYCERYL TRANSFERASE"/>
    <property type="match status" value="1"/>
</dbReference>
<evidence type="ECO:0000256" key="4">
    <source>
        <dbReference type="ARBA" id="ARBA00022692"/>
    </source>
</evidence>
<protein>
    <recommendedName>
        <fullName evidence="7">Phosphatidylglycerol--prolipoprotein diacylglyceryl transferase</fullName>
        <ecNumber evidence="7">2.5.1.145</ecNumber>
    </recommendedName>
</protein>
<feature type="transmembrane region" description="Helical" evidence="7">
    <location>
        <begin position="44"/>
        <end position="67"/>
    </location>
</feature>
<dbReference type="AlphaFoldDB" id="A0A2Z4Y537"/>
<evidence type="ECO:0000313" key="9">
    <source>
        <dbReference type="Proteomes" id="UP000262583"/>
    </source>
</evidence>
<keyword evidence="4 7" id="KW-0812">Transmembrane</keyword>
<dbReference type="GO" id="GO:0042158">
    <property type="term" value="P:lipoprotein biosynthetic process"/>
    <property type="evidence" value="ECO:0007669"/>
    <property type="project" value="UniProtKB-UniRule"/>
</dbReference>
<feature type="binding site" evidence="7">
    <location>
        <position position="129"/>
    </location>
    <ligand>
        <name>a 1,2-diacyl-sn-glycero-3-phospho-(1'-sn-glycerol)</name>
        <dbReference type="ChEBI" id="CHEBI:64716"/>
    </ligand>
</feature>
<feature type="transmembrane region" description="Helical" evidence="7">
    <location>
        <begin position="191"/>
        <end position="212"/>
    </location>
</feature>
<gene>
    <name evidence="7" type="primary">lgt</name>
    <name evidence="8" type="ORF">BRCON_1221</name>
</gene>
<dbReference type="InterPro" id="IPR001640">
    <property type="entry name" value="Lgt"/>
</dbReference>
<dbReference type="PANTHER" id="PTHR30589">
    <property type="entry name" value="PROLIPOPROTEIN DIACYLGLYCERYL TRANSFERASE"/>
    <property type="match status" value="1"/>
</dbReference>
<evidence type="ECO:0000313" key="8">
    <source>
        <dbReference type="EMBL" id="AXA35998.1"/>
    </source>
</evidence>
<sequence>MKPYLSVLGLFHLPTYGMFVATGILVGTWLATRLARRAQLPEGFALDAVFYVVLAGLAGGRLTYMAIEWRATLRDPVAALFNSGGMVFLGGFFCGLAALYAYCRFKKVPFALVADVFAPAVALAHCFGRIGCLFAGCCYGAPAHGWLGHLIAIRYPRLTGPDGAITGSWPYLDHLEQGWVTTADAYSLPVYATPILEALFNLGLAAALLWLWRRRRFDGHIALVYVMAYSVARFLLEFLRGDQIRGFFGALSTSQWLSLFALAGAFAIYWRRQASARAATNNDPCNT</sequence>
<dbReference type="UniPathway" id="UPA00664"/>
<comment type="similarity">
    <text evidence="1 7">Belongs to the Lgt family.</text>
</comment>
<keyword evidence="8" id="KW-0449">Lipoprotein</keyword>
<evidence type="ECO:0000256" key="1">
    <source>
        <dbReference type="ARBA" id="ARBA00007150"/>
    </source>
</evidence>
<evidence type="ECO:0000256" key="3">
    <source>
        <dbReference type="ARBA" id="ARBA00022679"/>
    </source>
</evidence>
<keyword evidence="2 7" id="KW-1003">Cell membrane</keyword>
<feature type="transmembrane region" description="Helical" evidence="7">
    <location>
        <begin position="248"/>
        <end position="270"/>
    </location>
</feature>
<dbReference type="EMBL" id="CP030759">
    <property type="protein sequence ID" value="AXA35998.1"/>
    <property type="molecule type" value="Genomic_DNA"/>
</dbReference>
<dbReference type="GO" id="GO:0005886">
    <property type="term" value="C:plasma membrane"/>
    <property type="evidence" value="ECO:0007669"/>
    <property type="project" value="UniProtKB-SubCell"/>
</dbReference>
<keyword evidence="5 7" id="KW-1133">Transmembrane helix</keyword>
<keyword evidence="6 7" id="KW-0472">Membrane</keyword>
<dbReference type="Pfam" id="PF01790">
    <property type="entry name" value="LGT"/>
    <property type="match status" value="1"/>
</dbReference>
<dbReference type="HAMAP" id="MF_01147">
    <property type="entry name" value="Lgt"/>
    <property type="match status" value="1"/>
</dbReference>
<comment type="subcellular location">
    <subcellularLocation>
        <location evidence="7">Cell membrane</location>
        <topology evidence="7">Multi-pass membrane protein</topology>
    </subcellularLocation>
</comment>
<feature type="transmembrane region" description="Helical" evidence="7">
    <location>
        <begin position="13"/>
        <end position="32"/>
    </location>
</feature>
<feature type="transmembrane region" description="Helical" evidence="7">
    <location>
        <begin position="219"/>
        <end position="236"/>
    </location>
</feature>
<comment type="catalytic activity">
    <reaction evidence="7">
        <text>L-cysteinyl-[prolipoprotein] + a 1,2-diacyl-sn-glycero-3-phospho-(1'-sn-glycerol) = an S-1,2-diacyl-sn-glyceryl-L-cysteinyl-[prolipoprotein] + sn-glycerol 1-phosphate + H(+)</text>
        <dbReference type="Rhea" id="RHEA:56712"/>
        <dbReference type="Rhea" id="RHEA-COMP:14679"/>
        <dbReference type="Rhea" id="RHEA-COMP:14680"/>
        <dbReference type="ChEBI" id="CHEBI:15378"/>
        <dbReference type="ChEBI" id="CHEBI:29950"/>
        <dbReference type="ChEBI" id="CHEBI:57685"/>
        <dbReference type="ChEBI" id="CHEBI:64716"/>
        <dbReference type="ChEBI" id="CHEBI:140658"/>
        <dbReference type="EC" id="2.5.1.145"/>
    </reaction>
</comment>
<keyword evidence="3 7" id="KW-0808">Transferase</keyword>
<evidence type="ECO:0000256" key="6">
    <source>
        <dbReference type="ARBA" id="ARBA00023136"/>
    </source>
</evidence>
<accession>A0A2Z4Y537</accession>
<evidence type="ECO:0000256" key="5">
    <source>
        <dbReference type="ARBA" id="ARBA00022989"/>
    </source>
</evidence>
<dbReference type="GO" id="GO:0008961">
    <property type="term" value="F:phosphatidylglycerol-prolipoprotein diacylglyceryl transferase activity"/>
    <property type="evidence" value="ECO:0007669"/>
    <property type="project" value="UniProtKB-UniRule"/>
</dbReference>
<proteinExistence type="inferred from homology"/>